<keyword evidence="7" id="KW-1185">Reference proteome</keyword>
<keyword evidence="2 5" id="KW-0489">Methyltransferase</keyword>
<keyword evidence="1 5" id="KW-0963">Cytoplasm</keyword>
<proteinExistence type="inferred from homology"/>
<keyword evidence="3 5" id="KW-0808">Transferase</keyword>
<dbReference type="Gene3D" id="3.40.50.150">
    <property type="entry name" value="Vaccinia Virus protein VP39"/>
    <property type="match status" value="1"/>
</dbReference>
<evidence type="ECO:0000256" key="1">
    <source>
        <dbReference type="ARBA" id="ARBA00022490"/>
    </source>
</evidence>
<dbReference type="EMBL" id="FMZZ01000022">
    <property type="protein sequence ID" value="SDD90478.1"/>
    <property type="molecule type" value="Genomic_DNA"/>
</dbReference>
<accession>A0A1G6YJC8</accession>
<comment type="subcellular location">
    <subcellularLocation>
        <location evidence="5">Cytoplasm</location>
    </subcellularLocation>
</comment>
<dbReference type="RefSeq" id="WP_091457176.1">
    <property type="nucleotide sequence ID" value="NZ_FMZZ01000022.1"/>
</dbReference>
<evidence type="ECO:0000256" key="3">
    <source>
        <dbReference type="ARBA" id="ARBA00022679"/>
    </source>
</evidence>
<sequence length="254" mass="28676">MWDPAKYLSFGDHRARPFFDLLARVRAESPREVVDLGCGPGNLTITMAQRWPHTRLTAIDSSPEMVEAARQRGVAARDMDLRDWDPGDRTDVVISNAALQWVPDHAELLVRWAAKLPSRAWIAVQVPGNFAAPSHRLVRALVAESRWRDRLEPVQLREEDSVLAPEGYAEVMSGAGCEIDAWETTYVQRLDGEDAVLEWITGTALRPIRAALSDDEWAEFQAALAPRLAEAYPRRADGCTWFPFRRIFFVARTP</sequence>
<dbReference type="PANTHER" id="PTHR43861">
    <property type="entry name" value="TRANS-ACONITATE 2-METHYLTRANSFERASE-RELATED"/>
    <property type="match status" value="1"/>
</dbReference>
<comment type="catalytic activity">
    <reaction evidence="5">
        <text>trans-aconitate + S-adenosyl-L-methionine = (E)-3-(methoxycarbonyl)pent-2-enedioate + S-adenosyl-L-homocysteine</text>
        <dbReference type="Rhea" id="RHEA:14969"/>
        <dbReference type="ChEBI" id="CHEBI:15708"/>
        <dbReference type="ChEBI" id="CHEBI:57470"/>
        <dbReference type="ChEBI" id="CHEBI:57856"/>
        <dbReference type="ChEBI" id="CHEBI:59789"/>
        <dbReference type="EC" id="2.1.1.144"/>
    </reaction>
</comment>
<dbReference type="Gene3D" id="1.10.150.290">
    <property type="entry name" value="S-adenosyl-L-methionine-dependent methyltransferases"/>
    <property type="match status" value="1"/>
</dbReference>
<dbReference type="SUPFAM" id="SSF53335">
    <property type="entry name" value="S-adenosyl-L-methionine-dependent methyltransferases"/>
    <property type="match status" value="1"/>
</dbReference>
<protein>
    <recommendedName>
        <fullName evidence="5">Trans-aconitate 2-methyltransferase</fullName>
        <ecNumber evidence="5">2.1.1.144</ecNumber>
    </recommendedName>
</protein>
<dbReference type="STRING" id="1271860.SAMN05216174_12213"/>
<dbReference type="InterPro" id="IPR023506">
    <property type="entry name" value="Trans-aconitate_MeTrfase"/>
</dbReference>
<dbReference type="HAMAP" id="MF_00560">
    <property type="entry name" value="Tran_acon_Me_trans"/>
    <property type="match status" value="1"/>
</dbReference>
<organism evidence="6 7">
    <name type="scientific">Actinokineospora iranica</name>
    <dbReference type="NCBI Taxonomy" id="1271860"/>
    <lineage>
        <taxon>Bacteria</taxon>
        <taxon>Bacillati</taxon>
        <taxon>Actinomycetota</taxon>
        <taxon>Actinomycetes</taxon>
        <taxon>Pseudonocardiales</taxon>
        <taxon>Pseudonocardiaceae</taxon>
        <taxon>Actinokineospora</taxon>
    </lineage>
</organism>
<dbReference type="NCBIfam" id="NF010703">
    <property type="entry name" value="PRK14103.1"/>
    <property type="match status" value="1"/>
</dbReference>
<dbReference type="InterPro" id="IPR029063">
    <property type="entry name" value="SAM-dependent_MTases_sf"/>
</dbReference>
<dbReference type="Pfam" id="PF13489">
    <property type="entry name" value="Methyltransf_23"/>
    <property type="match status" value="1"/>
</dbReference>
<comment type="similarity">
    <text evidence="5">Belongs to the methyltransferase superfamily. Tam family.</text>
</comment>
<dbReference type="OrthoDB" id="9795085at2"/>
<dbReference type="AlphaFoldDB" id="A0A1G6YJC8"/>
<evidence type="ECO:0000256" key="4">
    <source>
        <dbReference type="ARBA" id="ARBA00022691"/>
    </source>
</evidence>
<dbReference type="CDD" id="cd02440">
    <property type="entry name" value="AdoMet_MTases"/>
    <property type="match status" value="1"/>
</dbReference>
<dbReference type="Proteomes" id="UP000199501">
    <property type="component" value="Unassembled WGS sequence"/>
</dbReference>
<keyword evidence="4 5" id="KW-0949">S-adenosyl-L-methionine</keyword>
<reference evidence="7" key="1">
    <citation type="submission" date="2016-10" db="EMBL/GenBank/DDBJ databases">
        <authorList>
            <person name="Varghese N."/>
            <person name="Submissions S."/>
        </authorList>
    </citation>
    <scope>NUCLEOTIDE SEQUENCE [LARGE SCALE GENOMIC DNA]</scope>
    <source>
        <strain evidence="7">IBRC-M 10403</strain>
    </source>
</reference>
<name>A0A1G6YJC8_9PSEU</name>
<gene>
    <name evidence="5" type="primary">tam</name>
    <name evidence="6" type="ORF">SAMN05216174_12213</name>
</gene>
<dbReference type="GO" id="GO:0005737">
    <property type="term" value="C:cytoplasm"/>
    <property type="evidence" value="ECO:0007669"/>
    <property type="project" value="UniProtKB-SubCell"/>
</dbReference>
<evidence type="ECO:0000313" key="7">
    <source>
        <dbReference type="Proteomes" id="UP000199501"/>
    </source>
</evidence>
<comment type="function">
    <text evidence="5">Catalyzes the S-adenosylmethionine monomethyl esterification of trans-aconitate.</text>
</comment>
<dbReference type="PANTHER" id="PTHR43861:SF1">
    <property type="entry name" value="TRANS-ACONITATE 2-METHYLTRANSFERASE"/>
    <property type="match status" value="1"/>
</dbReference>
<dbReference type="GO" id="GO:0030798">
    <property type="term" value="F:trans-aconitate 2-methyltransferase activity"/>
    <property type="evidence" value="ECO:0007669"/>
    <property type="project" value="UniProtKB-UniRule"/>
</dbReference>
<evidence type="ECO:0000256" key="5">
    <source>
        <dbReference type="HAMAP-Rule" id="MF_00560"/>
    </source>
</evidence>
<dbReference type="GO" id="GO:0032259">
    <property type="term" value="P:methylation"/>
    <property type="evidence" value="ECO:0007669"/>
    <property type="project" value="UniProtKB-KW"/>
</dbReference>
<evidence type="ECO:0000313" key="6">
    <source>
        <dbReference type="EMBL" id="SDD90478.1"/>
    </source>
</evidence>
<dbReference type="EC" id="2.1.1.144" evidence="5"/>
<evidence type="ECO:0000256" key="2">
    <source>
        <dbReference type="ARBA" id="ARBA00022603"/>
    </source>
</evidence>
<dbReference type="InterPro" id="IPR023149">
    <property type="entry name" value="Trans_acon_MeTrfase_C"/>
</dbReference>